<dbReference type="AlphaFoldDB" id="A0A1Y0B0F7"/>
<accession>A0A1Y0B0F7</accession>
<evidence type="ECO:0000313" key="1">
    <source>
        <dbReference type="EMBL" id="ART30861.1"/>
    </source>
</evidence>
<organism evidence="1">
    <name type="scientific">Utricularia reniformis</name>
    <dbReference type="NCBI Taxonomy" id="192314"/>
    <lineage>
        <taxon>Eukaryota</taxon>
        <taxon>Viridiplantae</taxon>
        <taxon>Streptophyta</taxon>
        <taxon>Embryophyta</taxon>
        <taxon>Tracheophyta</taxon>
        <taxon>Spermatophyta</taxon>
        <taxon>Magnoliopsida</taxon>
        <taxon>eudicotyledons</taxon>
        <taxon>Gunneridae</taxon>
        <taxon>Pentapetalae</taxon>
        <taxon>asterids</taxon>
        <taxon>lamiids</taxon>
        <taxon>Lamiales</taxon>
        <taxon>Lentibulariaceae</taxon>
        <taxon>Utricularia</taxon>
    </lineage>
</organism>
<proteinExistence type="predicted"/>
<keyword evidence="1" id="KW-0496">Mitochondrion</keyword>
<geneLocation type="mitochondrion" evidence="1"/>
<reference evidence="1" key="1">
    <citation type="submission" date="2017-03" db="EMBL/GenBank/DDBJ databases">
        <title>The mitochondrial genome of the carnivorous plant Utricularia reniformis (Lentibulariaceae): structure, comparative analysis and evolutionary landmarks.</title>
        <authorList>
            <person name="Silva S.R."/>
            <person name="Alvarenga D.O."/>
            <person name="Michael T.P."/>
            <person name="Miranda V.F.O."/>
            <person name="Varani A.M."/>
        </authorList>
    </citation>
    <scope>NUCLEOTIDE SEQUENCE</scope>
</reference>
<sequence length="53" mass="5882">MLSPTLTWSRARTISIVPELAIGSIASYCVRTSNNQPVFLNPTQTTNHQAKYC</sequence>
<dbReference type="EMBL" id="KY774314">
    <property type="protein sequence ID" value="ART30861.1"/>
    <property type="molecule type" value="Genomic_DNA"/>
</dbReference>
<gene>
    <name evidence="1" type="ORF">AEK19_MT0606</name>
</gene>
<protein>
    <submittedName>
        <fullName evidence="1">Uncharacterized protein</fullName>
    </submittedName>
</protein>
<name>A0A1Y0B0F7_9LAMI</name>